<sequence length="147" mass="16470">MIHHGIVKGTQAVKPECIEINGDTVYIRGDIVRKSETEDDRTMEYWEYTEDVLSKSEYESMKACAPAVGIADDEWNDGLQTMVRTILYERTDGDRARAERNIRLGIDVEANTAKLKAIDDYCKAVEATKTAAGYPANVPAYPETISF</sequence>
<keyword evidence="2" id="KW-1185">Reference proteome</keyword>
<protein>
    <submittedName>
        <fullName evidence="1">Uncharacterized protein</fullName>
    </submittedName>
</protein>
<dbReference type="EMBL" id="BK063680">
    <property type="protein sequence ID" value="DBA35587.1"/>
    <property type="molecule type" value="Genomic_DNA"/>
</dbReference>
<accession>A0AA87CHZ1</accession>
<evidence type="ECO:0000313" key="2">
    <source>
        <dbReference type="Proteomes" id="UP001302000"/>
    </source>
</evidence>
<evidence type="ECO:0000313" key="1">
    <source>
        <dbReference type="EMBL" id="DBA35587.1"/>
    </source>
</evidence>
<dbReference type="GeneID" id="301841428"/>
<dbReference type="RefSeq" id="YP_013605491.1">
    <property type="nucleotide sequence ID" value="NC_134205.1"/>
</dbReference>
<organism evidence="1 2">
    <name type="scientific">Caudoviricetes sp. vir335</name>
    <dbReference type="NCBI Taxonomy" id="3068357"/>
    <lineage>
        <taxon>Viruses</taxon>
        <taxon>Duplodnaviria</taxon>
        <taxon>Heunggongvirae</taxon>
        <taxon>Uroviricota</taxon>
        <taxon>Caudoviricetes</taxon>
    </lineage>
</organism>
<dbReference type="Proteomes" id="UP001302000">
    <property type="component" value="Segment"/>
</dbReference>
<name>A0AA87CHZ1_9CAUD</name>
<reference evidence="1 2" key="1">
    <citation type="journal article" date="2023" name="Nat. Microbiol.">
        <title>A compendium of viruses from methanogenic archaea reveals their diversity and adaptations to the gut environment.</title>
        <authorList>
            <person name="Medvedeva S."/>
            <person name="Borrel G."/>
            <person name="Krupovic M."/>
            <person name="Gribaldo S."/>
        </authorList>
    </citation>
    <scope>NUCLEOTIDE SEQUENCE [LARGE SCALE GENOMIC DNA]</scope>
</reference>
<proteinExistence type="predicted"/>
<gene>
    <name evidence="1" type="ORF">vir335_00031</name>
</gene>